<evidence type="ECO:0000256" key="9">
    <source>
        <dbReference type="RuleBase" id="RU004016"/>
    </source>
</evidence>
<feature type="binding site" evidence="8">
    <location>
        <position position="204"/>
    </location>
    <ligand>
        <name>substrate</name>
    </ligand>
</feature>
<dbReference type="Gene3D" id="3.40.710.10">
    <property type="entry name" value="DD-peptidase/beta-lactamase superfamily"/>
    <property type="match status" value="1"/>
</dbReference>
<evidence type="ECO:0000256" key="1">
    <source>
        <dbReference type="ARBA" id="ARBA00007164"/>
    </source>
</evidence>
<dbReference type="Pfam" id="PF00768">
    <property type="entry name" value="Peptidase_S11"/>
    <property type="match status" value="1"/>
</dbReference>
<dbReference type="GO" id="GO:0071555">
    <property type="term" value="P:cell wall organization"/>
    <property type="evidence" value="ECO:0007669"/>
    <property type="project" value="UniProtKB-KW"/>
</dbReference>
<feature type="active site" description="Acyl-ester intermediate" evidence="7">
    <location>
        <position position="47"/>
    </location>
</feature>
<dbReference type="GO" id="GO:0006508">
    <property type="term" value="P:proteolysis"/>
    <property type="evidence" value="ECO:0007669"/>
    <property type="project" value="InterPro"/>
</dbReference>
<accession>A0AAW4JAZ3</accession>
<evidence type="ECO:0000256" key="4">
    <source>
        <dbReference type="ARBA" id="ARBA00022960"/>
    </source>
</evidence>
<evidence type="ECO:0000313" key="11">
    <source>
        <dbReference type="EMBL" id="MBO3659448.1"/>
    </source>
</evidence>
<evidence type="ECO:0000313" key="12">
    <source>
        <dbReference type="Proteomes" id="UP000670925"/>
    </source>
</evidence>
<feature type="active site" description="Proton acceptor" evidence="7">
    <location>
        <position position="50"/>
    </location>
</feature>
<dbReference type="GO" id="GO:0009002">
    <property type="term" value="F:serine-type D-Ala-D-Ala carboxypeptidase activity"/>
    <property type="evidence" value="ECO:0007669"/>
    <property type="project" value="InterPro"/>
</dbReference>
<evidence type="ECO:0000259" key="10">
    <source>
        <dbReference type="Pfam" id="PF00768"/>
    </source>
</evidence>
<dbReference type="SUPFAM" id="SSF56601">
    <property type="entry name" value="beta-lactamase/transpeptidase-like"/>
    <property type="match status" value="1"/>
</dbReference>
<dbReference type="InterPro" id="IPR001967">
    <property type="entry name" value="Peptidase_S11_N"/>
</dbReference>
<reference evidence="11" key="1">
    <citation type="submission" date="2021-03" db="EMBL/GenBank/DDBJ databases">
        <title>Acinetobacter spp. whole-genome sequenced from Terengganu.</title>
        <authorList>
            <person name="Mohd Rani F."/>
        </authorList>
    </citation>
    <scope>NUCLEOTIDE SEQUENCE</scope>
    <source>
        <strain evidence="11">AC1502</strain>
    </source>
</reference>
<dbReference type="InterPro" id="IPR012338">
    <property type="entry name" value="Beta-lactam/transpept-like"/>
</dbReference>
<evidence type="ECO:0000256" key="7">
    <source>
        <dbReference type="PIRSR" id="PIRSR618044-1"/>
    </source>
</evidence>
<dbReference type="AlphaFoldDB" id="A0AAW4JAZ3"/>
<dbReference type="RefSeq" id="WP_208464830.1">
    <property type="nucleotide sequence ID" value="NZ_JAGFOT010000020.1"/>
</dbReference>
<proteinExistence type="inferred from homology"/>
<dbReference type="Proteomes" id="UP000670925">
    <property type="component" value="Unassembled WGS sequence"/>
</dbReference>
<gene>
    <name evidence="11" type="ORF">J5N55_15340</name>
</gene>
<dbReference type="GO" id="GO:0008360">
    <property type="term" value="P:regulation of cell shape"/>
    <property type="evidence" value="ECO:0007669"/>
    <property type="project" value="UniProtKB-KW"/>
</dbReference>
<evidence type="ECO:0000256" key="2">
    <source>
        <dbReference type="ARBA" id="ARBA00022729"/>
    </source>
</evidence>
<keyword evidence="2" id="KW-0732">Signal</keyword>
<protein>
    <submittedName>
        <fullName evidence="11">Serine hydrolase</fullName>
    </submittedName>
</protein>
<organism evidence="11 12">
    <name type="scientific">Acinetobacter haemolyticus</name>
    <dbReference type="NCBI Taxonomy" id="29430"/>
    <lineage>
        <taxon>Bacteria</taxon>
        <taxon>Pseudomonadati</taxon>
        <taxon>Pseudomonadota</taxon>
        <taxon>Gammaproteobacteria</taxon>
        <taxon>Moraxellales</taxon>
        <taxon>Moraxellaceae</taxon>
        <taxon>Acinetobacter</taxon>
    </lineage>
</organism>
<comment type="similarity">
    <text evidence="1 9">Belongs to the peptidase S11 family.</text>
</comment>
<evidence type="ECO:0000256" key="8">
    <source>
        <dbReference type="PIRSR" id="PIRSR618044-2"/>
    </source>
</evidence>
<evidence type="ECO:0000256" key="5">
    <source>
        <dbReference type="ARBA" id="ARBA00022984"/>
    </source>
</evidence>
<name>A0AAW4JAZ3_ACIHA</name>
<feature type="domain" description="Peptidase S11 D-alanyl-D-alanine carboxypeptidase A N-terminal" evidence="10">
    <location>
        <begin position="15"/>
        <end position="189"/>
    </location>
</feature>
<sequence>MSLKEFNNVCELVSEISAETYSIFVYDKGCKSTIAEKNIKKRIVPASLVKLLTFYMVFKLNLPLRRIVKIERKFLKKGSGNNLLENDILTINDLLKNMIFNSSNTSAEALRFLIEDAIENKFQDYVLKLLKELDMHNTTILNAHGLYDLGQYTIVPDFEKLMMKILDDVSMRSFLLYKHKNIILKRRGVNIEIETKRNDSFFLKTGTLYPNVFNSVQVVKMNNLYLIACLGFCKSQNSRLIDQEIVNIIAGDI</sequence>
<keyword evidence="5" id="KW-0573">Peptidoglycan synthesis</keyword>
<feature type="active site" evidence="7">
    <location>
        <position position="102"/>
    </location>
</feature>
<keyword evidence="3 11" id="KW-0378">Hydrolase</keyword>
<evidence type="ECO:0000256" key="6">
    <source>
        <dbReference type="ARBA" id="ARBA00023316"/>
    </source>
</evidence>
<keyword evidence="4" id="KW-0133">Cell shape</keyword>
<comment type="caution">
    <text evidence="11">The sequence shown here is derived from an EMBL/GenBank/DDBJ whole genome shotgun (WGS) entry which is preliminary data.</text>
</comment>
<dbReference type="PRINTS" id="PR00725">
    <property type="entry name" value="DADACBPTASE1"/>
</dbReference>
<dbReference type="EMBL" id="JAGFOT010000020">
    <property type="protein sequence ID" value="MBO3659448.1"/>
    <property type="molecule type" value="Genomic_DNA"/>
</dbReference>
<dbReference type="InterPro" id="IPR018044">
    <property type="entry name" value="Peptidase_S11"/>
</dbReference>
<keyword evidence="6" id="KW-0961">Cell wall biogenesis/degradation</keyword>
<dbReference type="GO" id="GO:0009252">
    <property type="term" value="P:peptidoglycan biosynthetic process"/>
    <property type="evidence" value="ECO:0007669"/>
    <property type="project" value="UniProtKB-KW"/>
</dbReference>
<evidence type="ECO:0000256" key="3">
    <source>
        <dbReference type="ARBA" id="ARBA00022801"/>
    </source>
</evidence>